<accession>A0A8D6ZJ22</accession>
<dbReference type="PANTHER" id="PTHR43416">
    <property type="entry name" value="DIHYDROLIPOYLLYSINE-RESIDUE SUCCINYLTRANSFERASE COMPONENT OF 2-OXOGLUTARATE DEHYDROGENASE COMPLEX, MITOCHONDRIAL-RELATED"/>
    <property type="match status" value="1"/>
</dbReference>
<keyword evidence="3 7" id="KW-0276">Fatty acid metabolism</keyword>
<dbReference type="Gene3D" id="2.40.50.100">
    <property type="match status" value="1"/>
</dbReference>
<evidence type="ECO:0000256" key="1">
    <source>
        <dbReference type="ARBA" id="ARBA00005194"/>
    </source>
</evidence>
<dbReference type="NCBIfam" id="TIGR00531">
    <property type="entry name" value="BCCP"/>
    <property type="match status" value="1"/>
</dbReference>
<keyword evidence="5 7" id="KW-0275">Fatty acid biosynthesis</keyword>
<keyword evidence="4 7" id="KW-0443">Lipid metabolism</keyword>
<dbReference type="EMBL" id="HG996472">
    <property type="protein sequence ID" value="CAG1830234.1"/>
    <property type="molecule type" value="Genomic_DNA"/>
</dbReference>
<dbReference type="GO" id="GO:0009507">
    <property type="term" value="C:chloroplast"/>
    <property type="evidence" value="ECO:0007669"/>
    <property type="project" value="UniProtKB-SubCell"/>
</dbReference>
<feature type="domain" description="Lipoyl-binding" evidence="9">
    <location>
        <begin position="208"/>
        <end position="284"/>
    </location>
</feature>
<dbReference type="GO" id="GO:0009317">
    <property type="term" value="C:acetyl-CoA carboxylase complex"/>
    <property type="evidence" value="ECO:0007669"/>
    <property type="project" value="InterPro"/>
</dbReference>
<evidence type="ECO:0000256" key="2">
    <source>
        <dbReference type="ARBA" id="ARBA00022516"/>
    </source>
</evidence>
<dbReference type="GO" id="GO:0006633">
    <property type="term" value="P:fatty acid biosynthetic process"/>
    <property type="evidence" value="ECO:0007669"/>
    <property type="project" value="UniProtKB-UniPathway"/>
</dbReference>
<comment type="subcellular location">
    <subcellularLocation>
        <location evidence="7">Plastid</location>
        <location evidence="7">Chloroplast</location>
    </subcellularLocation>
</comment>
<evidence type="ECO:0000256" key="6">
    <source>
        <dbReference type="ARBA" id="ARBA00023267"/>
    </source>
</evidence>
<feature type="region of interest" description="Disordered" evidence="8">
    <location>
        <begin position="73"/>
        <end position="110"/>
    </location>
</feature>
<dbReference type="InterPro" id="IPR001882">
    <property type="entry name" value="Biotin_BS"/>
</dbReference>
<dbReference type="Pfam" id="PF00364">
    <property type="entry name" value="Biotin_lipoyl"/>
    <property type="match status" value="1"/>
</dbReference>
<sequence length="285" mass="29374">MASSSSLHAAPAAAPQVYAAAASASASSASSRRRPTAVSFPLPSKPKKPLLAPAKGLRLYRDRSAIAKAQLNEASTVAGGPANDAATSKTKAEALGPKGQDAEAGKPSLPSAPLSEEAISEFMTQVANIVKLVDSRDIVELQLKQNDCELIIRKKEALPQPPAPAPIVMQAPAAPAYIPSEVPPPPAARALPSPAAASSAPKASKSSHPPLKSPMAGTLYRSPGPGLPPFVKPGDKVNKGQILCIIEAMKLMNEIEADHAGTVVEILVEDGKPVGIDQPIFIIEP</sequence>
<evidence type="ECO:0000313" key="10">
    <source>
        <dbReference type="EMBL" id="CAG1830234.1"/>
    </source>
</evidence>
<dbReference type="PRINTS" id="PR01071">
    <property type="entry name" value="ACOABIOTINCC"/>
</dbReference>
<keyword evidence="7" id="KW-0934">Plastid</keyword>
<feature type="region of interest" description="Disordered" evidence="8">
    <location>
        <begin position="185"/>
        <end position="219"/>
    </location>
</feature>
<evidence type="ECO:0000256" key="8">
    <source>
        <dbReference type="SAM" id="MobiDB-lite"/>
    </source>
</evidence>
<dbReference type="FunFam" id="2.40.50.100:FF:000003">
    <property type="entry name" value="Acetyl-CoA carboxylase biotin carboxyl carrier protein"/>
    <property type="match status" value="1"/>
</dbReference>
<feature type="compositionally biased region" description="Low complexity" evidence="8">
    <location>
        <begin position="21"/>
        <end position="42"/>
    </location>
</feature>
<organism evidence="10">
    <name type="scientific">Musa acuminata subsp. malaccensis</name>
    <name type="common">Wild banana</name>
    <name type="synonym">Musa malaccensis</name>
    <dbReference type="NCBI Taxonomy" id="214687"/>
    <lineage>
        <taxon>Eukaryota</taxon>
        <taxon>Viridiplantae</taxon>
        <taxon>Streptophyta</taxon>
        <taxon>Embryophyta</taxon>
        <taxon>Tracheophyta</taxon>
        <taxon>Spermatophyta</taxon>
        <taxon>Magnoliopsida</taxon>
        <taxon>Liliopsida</taxon>
        <taxon>Zingiberales</taxon>
        <taxon>Musaceae</taxon>
        <taxon>Musa</taxon>
    </lineage>
</organism>
<keyword evidence="7" id="KW-0150">Chloroplast</keyword>
<gene>
    <name evidence="10" type="ORF">GSMUA_334880.1</name>
</gene>
<proteinExistence type="predicted"/>
<dbReference type="InterPro" id="IPR000089">
    <property type="entry name" value="Biotin_lipoyl"/>
</dbReference>
<feature type="compositionally biased region" description="Low complexity" evidence="8">
    <location>
        <begin position="188"/>
        <end position="214"/>
    </location>
</feature>
<keyword evidence="6 7" id="KW-0092">Biotin</keyword>
<dbReference type="SUPFAM" id="SSF51230">
    <property type="entry name" value="Single hybrid motif"/>
    <property type="match status" value="1"/>
</dbReference>
<evidence type="ECO:0000256" key="5">
    <source>
        <dbReference type="ARBA" id="ARBA00023160"/>
    </source>
</evidence>
<dbReference type="GO" id="GO:0003989">
    <property type="term" value="F:acetyl-CoA carboxylase activity"/>
    <property type="evidence" value="ECO:0007669"/>
    <property type="project" value="InterPro"/>
</dbReference>
<dbReference type="PROSITE" id="PS00188">
    <property type="entry name" value="BIOTIN"/>
    <property type="match status" value="1"/>
</dbReference>
<dbReference type="PANTHER" id="PTHR43416:SF38">
    <property type="entry name" value="BIOTIN CARBOXYL CARRIER PROTEIN OF ACETYL-COA CARBOXYLASE 1, CHLOROPLASTIC"/>
    <property type="match status" value="1"/>
</dbReference>
<dbReference type="CDD" id="cd06850">
    <property type="entry name" value="biotinyl_domain"/>
    <property type="match status" value="1"/>
</dbReference>
<reference evidence="10" key="1">
    <citation type="submission" date="2021-03" db="EMBL/GenBank/DDBJ databases">
        <authorList>
            <consortium name="Genoscope - CEA"/>
            <person name="William W."/>
        </authorList>
    </citation>
    <scope>NUCLEOTIDE SEQUENCE</scope>
    <source>
        <strain evidence="10">Doubled-haploid Pahang</strain>
    </source>
</reference>
<comment type="function">
    <text evidence="7">This protein is a component of the acetyl coenzyme A carboxylase complex; first, biotin carboxylase catalyzes the carboxylation of the carrier protein and then the transcarboxylase transfers the carboxyl group to form malonyl-CoA.</text>
</comment>
<dbReference type="AlphaFoldDB" id="A0A8D6ZJ22"/>
<dbReference type="PROSITE" id="PS50968">
    <property type="entry name" value="BIOTINYL_LIPOYL"/>
    <property type="match status" value="1"/>
</dbReference>
<dbReference type="UniPathway" id="UPA00094"/>
<keyword evidence="2 7" id="KW-0444">Lipid biosynthesis</keyword>
<evidence type="ECO:0000256" key="3">
    <source>
        <dbReference type="ARBA" id="ARBA00022832"/>
    </source>
</evidence>
<evidence type="ECO:0000256" key="7">
    <source>
        <dbReference type="RuleBase" id="RU364072"/>
    </source>
</evidence>
<feature type="region of interest" description="Disordered" evidence="8">
    <location>
        <begin position="21"/>
        <end position="55"/>
    </location>
</feature>
<name>A0A8D6ZJ22_MUSAM</name>
<evidence type="ECO:0000256" key="4">
    <source>
        <dbReference type="ARBA" id="ARBA00023098"/>
    </source>
</evidence>
<dbReference type="InterPro" id="IPR011053">
    <property type="entry name" value="Single_hybrid_motif"/>
</dbReference>
<comment type="pathway">
    <text evidence="1 7">Lipid metabolism; fatty acid biosynthesis.</text>
</comment>
<dbReference type="InterPro" id="IPR050537">
    <property type="entry name" value="2-oxoacid_dehydrogenase"/>
</dbReference>
<dbReference type="InterPro" id="IPR001249">
    <property type="entry name" value="AcCoA_biotinCC"/>
</dbReference>
<protein>
    <recommendedName>
        <fullName evidence="7">Biotin carboxyl carrier protein of acetyl-CoA carboxylase</fullName>
    </recommendedName>
</protein>
<evidence type="ECO:0000259" key="9">
    <source>
        <dbReference type="PROSITE" id="PS50968"/>
    </source>
</evidence>